<feature type="compositionally biased region" description="Basic and acidic residues" evidence="1">
    <location>
        <begin position="35"/>
        <end position="44"/>
    </location>
</feature>
<sequence length="71" mass="8303">MTTKSDSMHQKLGTMYVNLLVNEDMRYWKNEFADDSSKSLEHQKLGPSPTSRINQTIPSHEQTDERLSYQK</sequence>
<gene>
    <name evidence="2" type="ORF">QJS10_CPA10g00379</name>
</gene>
<dbReference type="AlphaFoldDB" id="A0AAV9DWT7"/>
<feature type="compositionally biased region" description="Polar residues" evidence="1">
    <location>
        <begin position="48"/>
        <end position="60"/>
    </location>
</feature>
<reference evidence="2" key="2">
    <citation type="submission" date="2023-06" db="EMBL/GenBank/DDBJ databases">
        <authorList>
            <person name="Ma L."/>
            <person name="Liu K.-W."/>
            <person name="Li Z."/>
            <person name="Hsiao Y.-Y."/>
            <person name="Qi Y."/>
            <person name="Fu T."/>
            <person name="Tang G."/>
            <person name="Zhang D."/>
            <person name="Sun W.-H."/>
            <person name="Liu D.-K."/>
            <person name="Li Y."/>
            <person name="Chen G.-Z."/>
            <person name="Liu X.-D."/>
            <person name="Liao X.-Y."/>
            <person name="Jiang Y.-T."/>
            <person name="Yu X."/>
            <person name="Hao Y."/>
            <person name="Huang J."/>
            <person name="Zhao X.-W."/>
            <person name="Ke S."/>
            <person name="Chen Y.-Y."/>
            <person name="Wu W.-L."/>
            <person name="Hsu J.-L."/>
            <person name="Lin Y.-F."/>
            <person name="Huang M.-D."/>
            <person name="Li C.-Y."/>
            <person name="Huang L."/>
            <person name="Wang Z.-W."/>
            <person name="Zhao X."/>
            <person name="Zhong W.-Y."/>
            <person name="Peng D.-H."/>
            <person name="Ahmad S."/>
            <person name="Lan S."/>
            <person name="Zhang J.-S."/>
            <person name="Tsai W.-C."/>
            <person name="Van De Peer Y."/>
            <person name="Liu Z.-J."/>
        </authorList>
    </citation>
    <scope>NUCLEOTIDE SEQUENCE</scope>
    <source>
        <strain evidence="2">CP</strain>
        <tissue evidence="2">Leaves</tissue>
    </source>
</reference>
<feature type="region of interest" description="Disordered" evidence="1">
    <location>
        <begin position="35"/>
        <end position="71"/>
    </location>
</feature>
<protein>
    <submittedName>
        <fullName evidence="2">Uncharacterized protein</fullName>
    </submittedName>
</protein>
<evidence type="ECO:0000256" key="1">
    <source>
        <dbReference type="SAM" id="MobiDB-lite"/>
    </source>
</evidence>
<evidence type="ECO:0000313" key="3">
    <source>
        <dbReference type="Proteomes" id="UP001180020"/>
    </source>
</evidence>
<keyword evidence="3" id="KW-1185">Reference proteome</keyword>
<comment type="caution">
    <text evidence="2">The sequence shown here is derived from an EMBL/GenBank/DDBJ whole genome shotgun (WGS) entry which is preliminary data.</text>
</comment>
<reference evidence="2" key="1">
    <citation type="journal article" date="2023" name="Nat. Commun.">
        <title>Diploid and tetraploid genomes of Acorus and the evolution of monocots.</title>
        <authorList>
            <person name="Ma L."/>
            <person name="Liu K.W."/>
            <person name="Li Z."/>
            <person name="Hsiao Y.Y."/>
            <person name="Qi Y."/>
            <person name="Fu T."/>
            <person name="Tang G.D."/>
            <person name="Zhang D."/>
            <person name="Sun W.H."/>
            <person name="Liu D.K."/>
            <person name="Li Y."/>
            <person name="Chen G.Z."/>
            <person name="Liu X.D."/>
            <person name="Liao X.Y."/>
            <person name="Jiang Y.T."/>
            <person name="Yu X."/>
            <person name="Hao Y."/>
            <person name="Huang J."/>
            <person name="Zhao X.W."/>
            <person name="Ke S."/>
            <person name="Chen Y.Y."/>
            <person name="Wu W.L."/>
            <person name="Hsu J.L."/>
            <person name="Lin Y.F."/>
            <person name="Huang M.D."/>
            <person name="Li C.Y."/>
            <person name="Huang L."/>
            <person name="Wang Z.W."/>
            <person name="Zhao X."/>
            <person name="Zhong W.Y."/>
            <person name="Peng D.H."/>
            <person name="Ahmad S."/>
            <person name="Lan S."/>
            <person name="Zhang J.S."/>
            <person name="Tsai W.C."/>
            <person name="Van de Peer Y."/>
            <person name="Liu Z.J."/>
        </authorList>
    </citation>
    <scope>NUCLEOTIDE SEQUENCE</scope>
    <source>
        <strain evidence="2">CP</strain>
    </source>
</reference>
<name>A0AAV9DWT7_ACOCL</name>
<dbReference type="Proteomes" id="UP001180020">
    <property type="component" value="Unassembled WGS sequence"/>
</dbReference>
<dbReference type="EMBL" id="JAUJYO010000010">
    <property type="protein sequence ID" value="KAK1306126.1"/>
    <property type="molecule type" value="Genomic_DNA"/>
</dbReference>
<evidence type="ECO:0000313" key="2">
    <source>
        <dbReference type="EMBL" id="KAK1306126.1"/>
    </source>
</evidence>
<organism evidence="2 3">
    <name type="scientific">Acorus calamus</name>
    <name type="common">Sweet flag</name>
    <dbReference type="NCBI Taxonomy" id="4465"/>
    <lineage>
        <taxon>Eukaryota</taxon>
        <taxon>Viridiplantae</taxon>
        <taxon>Streptophyta</taxon>
        <taxon>Embryophyta</taxon>
        <taxon>Tracheophyta</taxon>
        <taxon>Spermatophyta</taxon>
        <taxon>Magnoliopsida</taxon>
        <taxon>Liliopsida</taxon>
        <taxon>Acoraceae</taxon>
        <taxon>Acorus</taxon>
    </lineage>
</organism>
<proteinExistence type="predicted"/>
<feature type="compositionally biased region" description="Basic and acidic residues" evidence="1">
    <location>
        <begin position="61"/>
        <end position="71"/>
    </location>
</feature>
<accession>A0AAV9DWT7</accession>